<keyword evidence="2" id="KW-1185">Reference proteome</keyword>
<reference evidence="1 2" key="1">
    <citation type="submission" date="2017-10" db="EMBL/GenBank/DDBJ databases">
        <title>Massilia psychrophilum sp. nov., a novel purple-pigmented bacterium isolated from Tianshan glacier, Xinjiang Municipality, China.</title>
        <authorList>
            <person name="Wang H."/>
        </authorList>
    </citation>
    <scope>NUCLEOTIDE SEQUENCE [LARGE SCALE GENOMIC DNA]</scope>
    <source>
        <strain evidence="1 2">JCM 30074</strain>
    </source>
</reference>
<dbReference type="Proteomes" id="UP000230390">
    <property type="component" value="Unassembled WGS sequence"/>
</dbReference>
<sequence length="82" mass="8764">METMNHSINYKGFDIDVLVNGAGTTYNAEVMITPENVSGTAGCARILKFQVVADGNSAFDAMSKAIDKAQADIDAWLVTTSF</sequence>
<name>A0A2G8T9B8_9BURK</name>
<organism evidence="1 2">
    <name type="scientific">Massilia eurypsychrophila</name>
    <dbReference type="NCBI Taxonomy" id="1485217"/>
    <lineage>
        <taxon>Bacteria</taxon>
        <taxon>Pseudomonadati</taxon>
        <taxon>Pseudomonadota</taxon>
        <taxon>Betaproteobacteria</taxon>
        <taxon>Burkholderiales</taxon>
        <taxon>Oxalobacteraceae</taxon>
        <taxon>Telluria group</taxon>
        <taxon>Massilia</taxon>
    </lineage>
</organism>
<dbReference type="AlphaFoldDB" id="A0A2G8T9B8"/>
<dbReference type="EMBL" id="PDOC01000023">
    <property type="protein sequence ID" value="PIL42656.1"/>
    <property type="molecule type" value="Genomic_DNA"/>
</dbReference>
<evidence type="ECO:0000313" key="2">
    <source>
        <dbReference type="Proteomes" id="UP000230390"/>
    </source>
</evidence>
<proteinExistence type="predicted"/>
<gene>
    <name evidence="1" type="ORF">CR105_23275</name>
</gene>
<protein>
    <submittedName>
        <fullName evidence="1">Uncharacterized protein</fullName>
    </submittedName>
</protein>
<comment type="caution">
    <text evidence="1">The sequence shown here is derived from an EMBL/GenBank/DDBJ whole genome shotgun (WGS) entry which is preliminary data.</text>
</comment>
<accession>A0A2G8T9B8</accession>
<evidence type="ECO:0000313" key="1">
    <source>
        <dbReference type="EMBL" id="PIL42656.1"/>
    </source>
</evidence>